<keyword evidence="1" id="KW-1133">Transmembrane helix</keyword>
<dbReference type="EMBL" id="VXKB01000002">
    <property type="protein sequence ID" value="KAA8715658.1"/>
    <property type="molecule type" value="Genomic_DNA"/>
</dbReference>
<comment type="caution">
    <text evidence="2">The sequence shown here is derived from an EMBL/GenBank/DDBJ whole genome shotgun (WGS) entry which is preliminary data.</text>
</comment>
<keyword evidence="1" id="KW-0812">Transmembrane</keyword>
<feature type="transmembrane region" description="Helical" evidence="1">
    <location>
        <begin position="31"/>
        <end position="55"/>
    </location>
</feature>
<accession>A0A5M9R5U0</accession>
<dbReference type="Proteomes" id="UP000322181">
    <property type="component" value="Unassembled WGS sequence"/>
</dbReference>
<dbReference type="RefSeq" id="WP_067367064.1">
    <property type="nucleotide sequence ID" value="NZ_BAAAFS010000002.1"/>
</dbReference>
<sequence>MKQLSNAEVAMVSGANNQVIAANEHSSGTKVIVGVGIGTGIGIGPFIIGGGVAIIRTFTLGGRR</sequence>
<reference evidence="2 3" key="1">
    <citation type="submission" date="2019-09" db="EMBL/GenBank/DDBJ databases">
        <title>Draft genome sequence of various Type strains from the CCUG.</title>
        <authorList>
            <person name="Pineiro-Iglesias B."/>
            <person name="Tunovic T."/>
            <person name="Unosson C."/>
            <person name="Inganas E."/>
            <person name="Ohlen M."/>
            <person name="Cardew S."/>
            <person name="Jensie-Markopoulos S."/>
            <person name="Salva-Serra F."/>
            <person name="Jaen-Luchoro D."/>
            <person name="Karlsson R."/>
            <person name="Svensson-Stadler L."/>
            <person name="Chun J."/>
            <person name="Moore E."/>
        </authorList>
    </citation>
    <scope>NUCLEOTIDE SEQUENCE [LARGE SCALE GENOMIC DNA]</scope>
    <source>
        <strain evidence="2 3">CCUG 53682T</strain>
    </source>
</reference>
<evidence type="ECO:0000313" key="2">
    <source>
        <dbReference type="EMBL" id="KAA8715658.1"/>
    </source>
</evidence>
<gene>
    <name evidence="2" type="ORF">F4V73_11915</name>
</gene>
<evidence type="ECO:0000313" key="3">
    <source>
        <dbReference type="Proteomes" id="UP000322181"/>
    </source>
</evidence>
<evidence type="ECO:0000256" key="1">
    <source>
        <dbReference type="SAM" id="Phobius"/>
    </source>
</evidence>
<protein>
    <submittedName>
        <fullName evidence="2">Uncharacterized protein</fullName>
    </submittedName>
</protein>
<organism evidence="2 3">
    <name type="scientific">Morganella psychrotolerans</name>
    <dbReference type="NCBI Taxonomy" id="368603"/>
    <lineage>
        <taxon>Bacteria</taxon>
        <taxon>Pseudomonadati</taxon>
        <taxon>Pseudomonadota</taxon>
        <taxon>Gammaproteobacteria</taxon>
        <taxon>Enterobacterales</taxon>
        <taxon>Morganellaceae</taxon>
        <taxon>Morganella</taxon>
    </lineage>
</organism>
<proteinExistence type="predicted"/>
<name>A0A5M9R5U0_9GAMM</name>
<dbReference type="AlphaFoldDB" id="A0A5M9R5U0"/>
<keyword evidence="1" id="KW-0472">Membrane</keyword>